<dbReference type="PANTHER" id="PTHR24292">
    <property type="entry name" value="CYTOCHROME P450"/>
    <property type="match status" value="1"/>
</dbReference>
<evidence type="ECO:0000256" key="5">
    <source>
        <dbReference type="ARBA" id="ARBA00022617"/>
    </source>
</evidence>
<dbReference type="PRINTS" id="PR00463">
    <property type="entry name" value="EP450I"/>
</dbReference>
<dbReference type="InterPro" id="IPR036396">
    <property type="entry name" value="Cyt_P450_sf"/>
</dbReference>
<keyword evidence="5" id="KW-0349">Heme</keyword>
<keyword evidence="9" id="KW-0560">Oxidoreductase</keyword>
<evidence type="ECO:0000256" key="1">
    <source>
        <dbReference type="ARBA" id="ARBA00001971"/>
    </source>
</evidence>
<evidence type="ECO:0000256" key="11">
    <source>
        <dbReference type="ARBA" id="ARBA00023033"/>
    </source>
</evidence>
<comment type="subcellular location">
    <subcellularLocation>
        <location evidence="3">Endoplasmic reticulum membrane</location>
        <topology evidence="3">Peripheral membrane protein</topology>
    </subcellularLocation>
    <subcellularLocation>
        <location evidence="2">Microsome membrane</location>
        <topology evidence="2">Peripheral membrane protein</topology>
    </subcellularLocation>
</comment>
<dbReference type="Gene3D" id="1.10.630.10">
    <property type="entry name" value="Cytochrome P450"/>
    <property type="match status" value="1"/>
</dbReference>
<feature type="transmembrane region" description="Helical" evidence="13">
    <location>
        <begin position="181"/>
        <end position="205"/>
    </location>
</feature>
<keyword evidence="12 13" id="KW-0472">Membrane</keyword>
<dbReference type="GO" id="GO:0016705">
    <property type="term" value="F:oxidoreductase activity, acting on paired donors, with incorporation or reduction of molecular oxygen"/>
    <property type="evidence" value="ECO:0007669"/>
    <property type="project" value="InterPro"/>
</dbReference>
<comment type="cofactor">
    <cofactor evidence="1">
        <name>heme</name>
        <dbReference type="ChEBI" id="CHEBI:30413"/>
    </cofactor>
</comment>
<evidence type="ECO:0000256" key="13">
    <source>
        <dbReference type="SAM" id="Phobius"/>
    </source>
</evidence>
<reference evidence="14" key="1">
    <citation type="submission" date="2020-05" db="UniProtKB">
        <authorList>
            <consortium name="EnsemblMetazoa"/>
        </authorList>
    </citation>
    <scope>IDENTIFICATION</scope>
    <source>
        <strain evidence="14">Jacobina</strain>
    </source>
</reference>
<dbReference type="GO" id="GO:0004497">
    <property type="term" value="F:monooxygenase activity"/>
    <property type="evidence" value="ECO:0007669"/>
    <property type="project" value="UniProtKB-KW"/>
</dbReference>
<evidence type="ECO:0000256" key="6">
    <source>
        <dbReference type="ARBA" id="ARBA00022723"/>
    </source>
</evidence>
<dbReference type="AlphaFoldDB" id="A0A1B0GIV6"/>
<evidence type="ECO:0000256" key="7">
    <source>
        <dbReference type="ARBA" id="ARBA00022824"/>
    </source>
</evidence>
<organism evidence="14 15">
    <name type="scientific">Lutzomyia longipalpis</name>
    <name type="common">Sand fly</name>
    <dbReference type="NCBI Taxonomy" id="7200"/>
    <lineage>
        <taxon>Eukaryota</taxon>
        <taxon>Metazoa</taxon>
        <taxon>Ecdysozoa</taxon>
        <taxon>Arthropoda</taxon>
        <taxon>Hexapoda</taxon>
        <taxon>Insecta</taxon>
        <taxon>Pterygota</taxon>
        <taxon>Neoptera</taxon>
        <taxon>Endopterygota</taxon>
        <taxon>Diptera</taxon>
        <taxon>Nematocera</taxon>
        <taxon>Psychodoidea</taxon>
        <taxon>Psychodidae</taxon>
        <taxon>Lutzomyia</taxon>
        <taxon>Lutzomyia</taxon>
    </lineage>
</organism>
<dbReference type="Pfam" id="PF00067">
    <property type="entry name" value="p450"/>
    <property type="match status" value="1"/>
</dbReference>
<evidence type="ECO:0008006" key="16">
    <source>
        <dbReference type="Google" id="ProtNLM"/>
    </source>
</evidence>
<dbReference type="InterPro" id="IPR002401">
    <property type="entry name" value="Cyt_P450_E_grp-I"/>
</dbReference>
<dbReference type="EMBL" id="AJWK01017685">
    <property type="status" value="NOT_ANNOTATED_CDS"/>
    <property type="molecule type" value="Genomic_DNA"/>
</dbReference>
<dbReference type="SUPFAM" id="SSF48264">
    <property type="entry name" value="Cytochrome P450"/>
    <property type="match status" value="1"/>
</dbReference>
<evidence type="ECO:0000313" key="14">
    <source>
        <dbReference type="EnsemblMetazoa" id="LLOJ005612-PA"/>
    </source>
</evidence>
<evidence type="ECO:0000256" key="4">
    <source>
        <dbReference type="ARBA" id="ARBA00010617"/>
    </source>
</evidence>
<evidence type="ECO:0000256" key="8">
    <source>
        <dbReference type="ARBA" id="ARBA00022848"/>
    </source>
</evidence>
<evidence type="ECO:0000256" key="12">
    <source>
        <dbReference type="ARBA" id="ARBA00023136"/>
    </source>
</evidence>
<keyword evidence="15" id="KW-1185">Reference proteome</keyword>
<evidence type="ECO:0000256" key="9">
    <source>
        <dbReference type="ARBA" id="ARBA00023002"/>
    </source>
</evidence>
<evidence type="ECO:0000313" key="15">
    <source>
        <dbReference type="Proteomes" id="UP000092461"/>
    </source>
</evidence>
<dbReference type="VEuPathDB" id="VectorBase:LLONM1_005739"/>
<keyword evidence="7" id="KW-0256">Endoplasmic reticulum</keyword>
<protein>
    <recommendedName>
        <fullName evidence="16">Cytochrome</fullName>
    </recommendedName>
</protein>
<dbReference type="InterPro" id="IPR001128">
    <property type="entry name" value="Cyt_P450"/>
</dbReference>
<dbReference type="InterPro" id="IPR050476">
    <property type="entry name" value="Insect_CytP450_Detox"/>
</dbReference>
<keyword evidence="13" id="KW-1133">Transmembrane helix</keyword>
<dbReference type="GO" id="GO:0005506">
    <property type="term" value="F:iron ion binding"/>
    <property type="evidence" value="ECO:0007669"/>
    <property type="project" value="InterPro"/>
</dbReference>
<sequence>MFWSVVLIICGLIYLWQKWNYSFWQRNGVPGPNPSFFVGNLGPVVKQKDHIGLMADTWYKKYADAPYIGYYKAFTPAIMVRDMDLVKNILIKDFTSFHSNDLFSNDDPNELLTVNPFVQTDEQKWKLSRTVMSPMFTTTKLSAKFTTENVASCAFSLNANCFEDGDCEFRRMGKKIFQPSFWMGIKFMLFFFFPYIAKFFSLSFLPKDVDKWARRLIRENVASRKNRTLNYDDMLQIMLSVQDKYNLTQDHIAGHALSFFVDGYETSSTVLSFALWQLARHPDVQKKVSDEIVTVLHKHANSLSFEALSEMNYLDLVIQETLRINAVGLTMHKKCTKPYMLPKLPGQKEPFVLQPGTPILIPVYSIHQKNNDWKALMEKDG</sequence>
<dbReference type="Proteomes" id="UP000092461">
    <property type="component" value="Unassembled WGS sequence"/>
</dbReference>
<dbReference type="GO" id="GO:0005789">
    <property type="term" value="C:endoplasmic reticulum membrane"/>
    <property type="evidence" value="ECO:0007669"/>
    <property type="project" value="UniProtKB-SubCell"/>
</dbReference>
<dbReference type="EnsemblMetazoa" id="LLOJ005612-RA">
    <property type="protein sequence ID" value="LLOJ005612-PA"/>
    <property type="gene ID" value="LLOJ005612"/>
</dbReference>
<dbReference type="VEuPathDB" id="VectorBase:LLOJ005612"/>
<evidence type="ECO:0000256" key="2">
    <source>
        <dbReference type="ARBA" id="ARBA00004174"/>
    </source>
</evidence>
<keyword evidence="8" id="KW-0492">Microsome</keyword>
<keyword evidence="10" id="KW-0408">Iron</keyword>
<dbReference type="GO" id="GO:0020037">
    <property type="term" value="F:heme binding"/>
    <property type="evidence" value="ECO:0007669"/>
    <property type="project" value="InterPro"/>
</dbReference>
<keyword evidence="6" id="KW-0479">Metal-binding</keyword>
<accession>A0A1B0GIV6</accession>
<proteinExistence type="inferred from homology"/>
<evidence type="ECO:0000256" key="3">
    <source>
        <dbReference type="ARBA" id="ARBA00004406"/>
    </source>
</evidence>
<keyword evidence="11" id="KW-0503">Monooxygenase</keyword>
<name>A0A1B0GIV6_LUTLO</name>
<dbReference type="PANTHER" id="PTHR24292:SF104">
    <property type="entry name" value="CYTOCHROME P450 308A1-RELATED"/>
    <property type="match status" value="1"/>
</dbReference>
<keyword evidence="13" id="KW-0812">Transmembrane</keyword>
<evidence type="ECO:0000256" key="10">
    <source>
        <dbReference type="ARBA" id="ARBA00023004"/>
    </source>
</evidence>
<comment type="similarity">
    <text evidence="4">Belongs to the cytochrome P450 family.</text>
</comment>